<evidence type="ECO:0000256" key="7">
    <source>
        <dbReference type="ARBA" id="ARBA00022989"/>
    </source>
</evidence>
<dbReference type="PANTHER" id="PTHR30413">
    <property type="entry name" value="INNER MEMBRANE TRANSPORT PERMEASE"/>
    <property type="match status" value="1"/>
</dbReference>
<dbReference type="InterPro" id="IPR013525">
    <property type="entry name" value="ABC2_TM"/>
</dbReference>
<protein>
    <recommendedName>
        <fullName evidence="9">Transport permease protein</fullName>
    </recommendedName>
</protein>
<evidence type="ECO:0000256" key="8">
    <source>
        <dbReference type="ARBA" id="ARBA00023136"/>
    </source>
</evidence>
<gene>
    <name evidence="11" type="ORF">ACHKAR_19540</name>
</gene>
<comment type="caution">
    <text evidence="9">Lacks conserved residue(s) required for the propagation of feature annotation.</text>
</comment>
<reference evidence="11 12" key="1">
    <citation type="journal article" date="2013" name="Int. J. Syst. Evol. Microbiol.">
        <title>Marinoscillum luteum sp. nov., isolated from marine sediment.</title>
        <authorList>
            <person name="Cha I.T."/>
            <person name="Park S.J."/>
            <person name="Kim S.J."/>
            <person name="Kim J.G."/>
            <person name="Jung M.Y."/>
            <person name="Shin K.S."/>
            <person name="Kwon K.K."/>
            <person name="Yang S.H."/>
            <person name="Seo Y.S."/>
            <person name="Rhee S.K."/>
        </authorList>
    </citation>
    <scope>NUCLEOTIDE SEQUENCE [LARGE SCALE GENOMIC DNA]</scope>
    <source>
        <strain evidence="11 12">KCTC 23939</strain>
    </source>
</reference>
<evidence type="ECO:0000313" key="11">
    <source>
        <dbReference type="EMBL" id="MFH6985655.1"/>
    </source>
</evidence>
<evidence type="ECO:0000256" key="5">
    <source>
        <dbReference type="ARBA" id="ARBA00022519"/>
    </source>
</evidence>
<keyword evidence="5" id="KW-0997">Cell inner membrane</keyword>
<dbReference type="PANTHER" id="PTHR30413:SF8">
    <property type="entry name" value="TRANSPORT PERMEASE PROTEIN"/>
    <property type="match status" value="1"/>
</dbReference>
<proteinExistence type="inferred from homology"/>
<feature type="transmembrane region" description="Helical" evidence="9">
    <location>
        <begin position="186"/>
        <end position="204"/>
    </location>
</feature>
<evidence type="ECO:0000256" key="4">
    <source>
        <dbReference type="ARBA" id="ARBA00022475"/>
    </source>
</evidence>
<feature type="transmembrane region" description="Helical" evidence="9">
    <location>
        <begin position="43"/>
        <end position="63"/>
    </location>
</feature>
<feature type="transmembrane region" description="Helical" evidence="9">
    <location>
        <begin position="241"/>
        <end position="259"/>
    </location>
</feature>
<keyword evidence="7 9" id="KW-1133">Transmembrane helix</keyword>
<organism evidence="11 12">
    <name type="scientific">Marinoscillum luteum</name>
    <dbReference type="NCBI Taxonomy" id="861051"/>
    <lineage>
        <taxon>Bacteria</taxon>
        <taxon>Pseudomonadati</taxon>
        <taxon>Bacteroidota</taxon>
        <taxon>Cytophagia</taxon>
        <taxon>Cytophagales</taxon>
        <taxon>Reichenbachiellaceae</taxon>
        <taxon>Marinoscillum</taxon>
    </lineage>
</organism>
<keyword evidence="3 9" id="KW-0813">Transport</keyword>
<comment type="similarity">
    <text evidence="2 9">Belongs to the ABC-2 integral membrane protein family.</text>
</comment>
<evidence type="ECO:0000256" key="6">
    <source>
        <dbReference type="ARBA" id="ARBA00022692"/>
    </source>
</evidence>
<feature type="domain" description="ABC transmembrane type-2" evidence="10">
    <location>
        <begin position="44"/>
        <end position="262"/>
    </location>
</feature>
<dbReference type="EMBL" id="JBIPKE010000020">
    <property type="protein sequence ID" value="MFH6985655.1"/>
    <property type="molecule type" value="Genomic_DNA"/>
</dbReference>
<comment type="caution">
    <text evidence="11">The sequence shown here is derived from an EMBL/GenBank/DDBJ whole genome shotgun (WGS) entry which is preliminary data.</text>
</comment>
<accession>A0ABW7NEU5</accession>
<evidence type="ECO:0000256" key="9">
    <source>
        <dbReference type="RuleBase" id="RU361157"/>
    </source>
</evidence>
<evidence type="ECO:0000256" key="3">
    <source>
        <dbReference type="ARBA" id="ARBA00022448"/>
    </source>
</evidence>
<dbReference type="RefSeq" id="WP_159581539.1">
    <property type="nucleotide sequence ID" value="NZ_JBIPKE010000020.1"/>
</dbReference>
<feature type="transmembrane region" description="Helical" evidence="9">
    <location>
        <begin position="150"/>
        <end position="174"/>
    </location>
</feature>
<evidence type="ECO:0000256" key="1">
    <source>
        <dbReference type="ARBA" id="ARBA00004429"/>
    </source>
</evidence>
<feature type="transmembrane region" description="Helical" evidence="9">
    <location>
        <begin position="117"/>
        <end position="144"/>
    </location>
</feature>
<dbReference type="Pfam" id="PF01061">
    <property type="entry name" value="ABC2_membrane"/>
    <property type="match status" value="1"/>
</dbReference>
<keyword evidence="8 9" id="KW-0472">Membrane</keyword>
<keyword evidence="12" id="KW-1185">Reference proteome</keyword>
<dbReference type="Proteomes" id="UP001610063">
    <property type="component" value="Unassembled WGS sequence"/>
</dbReference>
<keyword evidence="4 9" id="KW-1003">Cell membrane</keyword>
<keyword evidence="6 9" id="KW-0812">Transmembrane</keyword>
<dbReference type="InterPro" id="IPR047817">
    <property type="entry name" value="ABC2_TM_bact-type"/>
</dbReference>
<evidence type="ECO:0000256" key="2">
    <source>
        <dbReference type="ARBA" id="ARBA00007783"/>
    </source>
</evidence>
<name>A0ABW7NEU5_9BACT</name>
<sequence>MNTTRITALNYTTREYFKQIYKHRHIIRSLVRRDLKIKYSQSVLGWTWAFIQPLTALIIYSIFFRYVFDFQFDKYPYALYVLSGILPWHMFSQNLHQSSGVLLSEQELIRKIAFPKFILLLAKSFVSLIELGFGLVLLLTYLAIQSGITWNILLLPCIVLINLLISMIIPIWISQLSVKKRDLLHLVPYLVNFGIWLTPIFYTIENTPKLLSTIIYANPMTGITMTYRWVLFGDPFPLEALISPTLCIGVLLLPGIVLFKNFDKKIVDHI</sequence>
<evidence type="ECO:0000259" key="10">
    <source>
        <dbReference type="PROSITE" id="PS51012"/>
    </source>
</evidence>
<evidence type="ECO:0000313" key="12">
    <source>
        <dbReference type="Proteomes" id="UP001610063"/>
    </source>
</evidence>
<comment type="subcellular location">
    <subcellularLocation>
        <location evidence="1">Cell inner membrane</location>
        <topology evidence="1">Multi-pass membrane protein</topology>
    </subcellularLocation>
    <subcellularLocation>
        <location evidence="9">Cell membrane</location>
        <topology evidence="9">Multi-pass membrane protein</topology>
    </subcellularLocation>
</comment>
<dbReference type="PROSITE" id="PS51012">
    <property type="entry name" value="ABC_TM2"/>
    <property type="match status" value="1"/>
</dbReference>